<dbReference type="AlphaFoldDB" id="A0A6N9VJJ3"/>
<sequence length="284" mass="30835">MKTLTATPDPDEPSTSPFDAAMGEDGRWSARQLRILMGYSQWKNLGPAIERAKATALNQGMDVDEHFSGSRKNSKTSGGRPQEDIRLSRMAAYLVAMNGDPNKPEVAAAQAYFAIRTREAELQAERPMSELQLAHRYIAALEREQALATDNATLSREVAVLAPKAEGYDDLIAADGYMDLGAACKVLAPATGGIGRTRFINLLRGMAIIMQNSTLPYQELINRGYFAVRTEVSTAGAHPYTVVTAKGLRWLQAELREDKPTLGHTPPDAMELPTGRAGNGEVSS</sequence>
<protein>
    <recommendedName>
        <fullName evidence="2">Antirepressor protein C-terminal domain-containing protein</fullName>
    </recommendedName>
</protein>
<feature type="region of interest" description="Disordered" evidence="1">
    <location>
        <begin position="258"/>
        <end position="284"/>
    </location>
</feature>
<feature type="domain" description="Antirepressor protein C-terminal" evidence="2">
    <location>
        <begin position="157"/>
        <end position="256"/>
    </location>
</feature>
<dbReference type="RefSeq" id="WP_164358141.1">
    <property type="nucleotide sequence ID" value="NZ_JAAGME010001046.1"/>
</dbReference>
<proteinExistence type="predicted"/>
<dbReference type="Proteomes" id="UP000471648">
    <property type="component" value="Unassembled WGS sequence"/>
</dbReference>
<dbReference type="EMBL" id="JAAGME010001046">
    <property type="protein sequence ID" value="NEB70251.1"/>
    <property type="molecule type" value="Genomic_DNA"/>
</dbReference>
<evidence type="ECO:0000259" key="2">
    <source>
        <dbReference type="Pfam" id="PF03374"/>
    </source>
</evidence>
<gene>
    <name evidence="3" type="ORF">G3I39_24820</name>
</gene>
<feature type="region of interest" description="Disordered" evidence="1">
    <location>
        <begin position="64"/>
        <end position="83"/>
    </location>
</feature>
<reference evidence="3 4" key="1">
    <citation type="submission" date="2020-01" db="EMBL/GenBank/DDBJ databases">
        <title>Insect and environment-associated Actinomycetes.</title>
        <authorList>
            <person name="Currrie C."/>
            <person name="Chevrette M."/>
            <person name="Carlson C."/>
            <person name="Stubbendieck R."/>
            <person name="Wendt-Pienkowski E."/>
        </authorList>
    </citation>
    <scope>NUCLEOTIDE SEQUENCE [LARGE SCALE GENOMIC DNA]</scope>
    <source>
        <strain evidence="3 4">SID14438</strain>
    </source>
</reference>
<evidence type="ECO:0000313" key="4">
    <source>
        <dbReference type="Proteomes" id="UP000471648"/>
    </source>
</evidence>
<evidence type="ECO:0000313" key="3">
    <source>
        <dbReference type="EMBL" id="NEB70251.1"/>
    </source>
</evidence>
<evidence type="ECO:0000256" key="1">
    <source>
        <dbReference type="SAM" id="MobiDB-lite"/>
    </source>
</evidence>
<organism evidence="3 4">
    <name type="scientific">Streptomyces microflavus</name>
    <name type="common">Streptomyces lipmanii</name>
    <dbReference type="NCBI Taxonomy" id="1919"/>
    <lineage>
        <taxon>Bacteria</taxon>
        <taxon>Bacillati</taxon>
        <taxon>Actinomycetota</taxon>
        <taxon>Actinomycetes</taxon>
        <taxon>Kitasatosporales</taxon>
        <taxon>Streptomycetaceae</taxon>
        <taxon>Streptomyces</taxon>
    </lineage>
</organism>
<dbReference type="GO" id="GO:0003677">
    <property type="term" value="F:DNA binding"/>
    <property type="evidence" value="ECO:0007669"/>
    <property type="project" value="InterPro"/>
</dbReference>
<feature type="region of interest" description="Disordered" evidence="1">
    <location>
        <begin position="1"/>
        <end position="24"/>
    </location>
</feature>
<comment type="caution">
    <text evidence="3">The sequence shown here is derived from an EMBL/GenBank/DDBJ whole genome shotgun (WGS) entry which is preliminary data.</text>
</comment>
<name>A0A6N9VJJ3_STRMI</name>
<dbReference type="Pfam" id="PF03374">
    <property type="entry name" value="ANT"/>
    <property type="match status" value="1"/>
</dbReference>
<dbReference type="InterPro" id="IPR005039">
    <property type="entry name" value="Ant_C"/>
</dbReference>
<accession>A0A6N9VJJ3</accession>